<reference evidence="7 8" key="1">
    <citation type="submission" date="2016-12" db="EMBL/GenBank/DDBJ databases">
        <authorList>
            <person name="Song W.-J."/>
            <person name="Kurnit D.M."/>
        </authorList>
    </citation>
    <scope>NUCLEOTIDE SEQUENCE [LARGE SCALE GENOMIC DNA]</scope>
    <source>
        <strain evidence="7 8">DSM 11393</strain>
    </source>
</reference>
<gene>
    <name evidence="7" type="ORF">SAMN02745728_02362</name>
</gene>
<evidence type="ECO:0000313" key="8">
    <source>
        <dbReference type="Proteomes" id="UP000186469"/>
    </source>
</evidence>
<evidence type="ECO:0000313" key="7">
    <source>
        <dbReference type="EMBL" id="SHN72944.1"/>
    </source>
</evidence>
<dbReference type="OrthoDB" id="9810297at2"/>
<dbReference type="AlphaFoldDB" id="A0A1M7TQC0"/>
<keyword evidence="3 5" id="KW-0949">S-adenosyl-L-methionine</keyword>
<keyword evidence="8" id="KW-1185">Reference proteome</keyword>
<dbReference type="Pfam" id="PF01189">
    <property type="entry name" value="Methyltr_RsmB-F"/>
    <property type="match status" value="1"/>
</dbReference>
<accession>A0A1M7TQC0</accession>
<comment type="caution">
    <text evidence="5">Lacks conserved residue(s) required for the propagation of feature annotation.</text>
</comment>
<dbReference type="PRINTS" id="PR02008">
    <property type="entry name" value="RCMTFAMILY"/>
</dbReference>
<evidence type="ECO:0000256" key="2">
    <source>
        <dbReference type="ARBA" id="ARBA00022679"/>
    </source>
</evidence>
<name>A0A1M7TQC0_9BACT</name>
<feature type="active site" description="Nucleophile" evidence="5">
    <location>
        <position position="237"/>
    </location>
</feature>
<keyword evidence="2 5" id="KW-0808">Transferase</keyword>
<organism evidence="7 8">
    <name type="scientific">Desulfovibrio litoralis DSM 11393</name>
    <dbReference type="NCBI Taxonomy" id="1121455"/>
    <lineage>
        <taxon>Bacteria</taxon>
        <taxon>Pseudomonadati</taxon>
        <taxon>Thermodesulfobacteriota</taxon>
        <taxon>Desulfovibrionia</taxon>
        <taxon>Desulfovibrionales</taxon>
        <taxon>Desulfovibrionaceae</taxon>
        <taxon>Desulfovibrio</taxon>
    </lineage>
</organism>
<dbReference type="InterPro" id="IPR023267">
    <property type="entry name" value="RCMT"/>
</dbReference>
<dbReference type="GO" id="GO:0003723">
    <property type="term" value="F:RNA binding"/>
    <property type="evidence" value="ECO:0007669"/>
    <property type="project" value="UniProtKB-UniRule"/>
</dbReference>
<dbReference type="InterPro" id="IPR001678">
    <property type="entry name" value="MeTrfase_RsmB-F_NOP2_dom"/>
</dbReference>
<evidence type="ECO:0000256" key="5">
    <source>
        <dbReference type="PROSITE-ProRule" id="PRU01023"/>
    </source>
</evidence>
<sequence>MTNVKNIQNFGRSFRLVAPFQVKENTEKEHEIIRSQQKNIEALLSAEGFKFEPDALAFFKTQSGSATFIRRLSYEPLPLGRSLAAKFGLIYIQDRSSMLPPLALNPSLGSLVLDMCASPGSKTGELAQLIGSEGLVIGNEPGKNRLPVLRSNLTHLNLWQSVTSSYKAEAYPLSSGLLEYIQLDPPCSGWGTLDKNPKVMELWTVEKTNTLVHLQRILLKEAVRLLKVGGRLVYSTCTTNIKENEEQIVWAKEQLGLKLIPLPTLSEFNQSEAYLAESSGVWRINNIENNEGKKTEQNGQGFFVALLEKTENVVDSSNDKKIEFFKEYKKQAVENIEINLSALEEFGYDISRLGQGSLAVFGKEVHLLPYKARKLFAEETIDWRGLPIGKYGNFGVKPLNSLRRFMPSLEEAEKNNQALSLTSTEDLKKLLTGLSLDSGPLSADAKFVFLYYNDLALCRLIKKGKRLLFGE</sequence>
<proteinExistence type="inferred from homology"/>
<feature type="binding site" evidence="5">
    <location>
        <position position="184"/>
    </location>
    <ligand>
        <name>S-adenosyl-L-methionine</name>
        <dbReference type="ChEBI" id="CHEBI:59789"/>
    </ligand>
</feature>
<dbReference type="Proteomes" id="UP000186469">
    <property type="component" value="Unassembled WGS sequence"/>
</dbReference>
<feature type="binding site" evidence="5">
    <location>
        <position position="140"/>
    </location>
    <ligand>
        <name>S-adenosyl-L-methionine</name>
        <dbReference type="ChEBI" id="CHEBI:59789"/>
    </ligand>
</feature>
<dbReference type="RefSeq" id="WP_143145578.1">
    <property type="nucleotide sequence ID" value="NZ_FRDI01000019.1"/>
</dbReference>
<dbReference type="GO" id="GO:0001510">
    <property type="term" value="P:RNA methylation"/>
    <property type="evidence" value="ECO:0007669"/>
    <property type="project" value="InterPro"/>
</dbReference>
<evidence type="ECO:0000256" key="4">
    <source>
        <dbReference type="ARBA" id="ARBA00022884"/>
    </source>
</evidence>
<dbReference type="PROSITE" id="PS51686">
    <property type="entry name" value="SAM_MT_RSMB_NOP"/>
    <property type="match status" value="1"/>
</dbReference>
<dbReference type="PANTHER" id="PTHR22807">
    <property type="entry name" value="NOP2 YEAST -RELATED NOL1/NOP2/FMU SUN DOMAIN-CONTAINING"/>
    <property type="match status" value="1"/>
</dbReference>
<dbReference type="Gene3D" id="3.40.50.150">
    <property type="entry name" value="Vaccinia Virus protein VP39"/>
    <property type="match status" value="1"/>
</dbReference>
<comment type="similarity">
    <text evidence="5">Belongs to the class I-like SAM-binding methyltransferase superfamily. RsmB/NOP family.</text>
</comment>
<dbReference type="PANTHER" id="PTHR22807:SF30">
    <property type="entry name" value="28S RRNA (CYTOSINE(4447)-C(5))-METHYLTRANSFERASE-RELATED"/>
    <property type="match status" value="1"/>
</dbReference>
<feature type="domain" description="SAM-dependent MTase RsmB/NOP-type" evidence="6">
    <location>
        <begin position="16"/>
        <end position="310"/>
    </location>
</feature>
<dbReference type="STRING" id="1121455.SAMN02745728_02362"/>
<dbReference type="InterPro" id="IPR029063">
    <property type="entry name" value="SAM-dependent_MTases_sf"/>
</dbReference>
<protein>
    <submittedName>
        <fullName evidence="7">16S rRNA (Cytosine1407-C5)-methyltransferase</fullName>
    </submittedName>
</protein>
<evidence type="ECO:0000259" key="6">
    <source>
        <dbReference type="PROSITE" id="PS51686"/>
    </source>
</evidence>
<evidence type="ECO:0000256" key="3">
    <source>
        <dbReference type="ARBA" id="ARBA00022691"/>
    </source>
</evidence>
<keyword evidence="4 5" id="KW-0694">RNA-binding</keyword>
<dbReference type="InterPro" id="IPR049560">
    <property type="entry name" value="MeTrfase_RsmB-F_NOP2_cat"/>
</dbReference>
<dbReference type="EMBL" id="FRDI01000019">
    <property type="protein sequence ID" value="SHN72944.1"/>
    <property type="molecule type" value="Genomic_DNA"/>
</dbReference>
<keyword evidence="1 5" id="KW-0489">Methyltransferase</keyword>
<evidence type="ECO:0000256" key="1">
    <source>
        <dbReference type="ARBA" id="ARBA00022603"/>
    </source>
</evidence>
<dbReference type="GO" id="GO:0008173">
    <property type="term" value="F:RNA methyltransferase activity"/>
    <property type="evidence" value="ECO:0007669"/>
    <property type="project" value="InterPro"/>
</dbReference>
<dbReference type="SUPFAM" id="SSF53335">
    <property type="entry name" value="S-adenosyl-L-methionine-dependent methyltransferases"/>
    <property type="match status" value="1"/>
</dbReference>